<feature type="domain" description="Catalase core" evidence="1">
    <location>
        <begin position="1"/>
        <end position="50"/>
    </location>
</feature>
<dbReference type="GO" id="GO:0004096">
    <property type="term" value="F:catalase activity"/>
    <property type="evidence" value="ECO:0007669"/>
    <property type="project" value="InterPro"/>
</dbReference>
<dbReference type="OrthoDB" id="9760293at2"/>
<dbReference type="SUPFAM" id="SSF56634">
    <property type="entry name" value="Heme-dependent catalase-like"/>
    <property type="match status" value="1"/>
</dbReference>
<evidence type="ECO:0000259" key="1">
    <source>
        <dbReference type="Pfam" id="PF00199"/>
    </source>
</evidence>
<evidence type="ECO:0000313" key="2">
    <source>
        <dbReference type="EMBL" id="SNB70954.1"/>
    </source>
</evidence>
<sequence length="52" mass="5658">MHTNPTGAFDTFTVTNGITRYTKVAIFFDAGKQKPMFSRFSTAAGEKGLARA</sequence>
<gene>
    <name evidence="2" type="ORF">SAMN07250955_10829</name>
</gene>
<dbReference type="EMBL" id="FYEH01000008">
    <property type="protein sequence ID" value="SNB70954.1"/>
    <property type="molecule type" value="Genomic_DNA"/>
</dbReference>
<accession>A0A212RF16</accession>
<organism evidence="2 3">
    <name type="scientific">Arboricoccus pini</name>
    <dbReference type="NCBI Taxonomy" id="1963835"/>
    <lineage>
        <taxon>Bacteria</taxon>
        <taxon>Pseudomonadati</taxon>
        <taxon>Pseudomonadota</taxon>
        <taxon>Alphaproteobacteria</taxon>
        <taxon>Geminicoccales</taxon>
        <taxon>Geminicoccaceae</taxon>
        <taxon>Arboricoccus</taxon>
    </lineage>
</organism>
<name>A0A212RF16_9PROT</name>
<evidence type="ECO:0000313" key="3">
    <source>
        <dbReference type="Proteomes" id="UP000197065"/>
    </source>
</evidence>
<dbReference type="Gene3D" id="2.40.180.10">
    <property type="entry name" value="Catalase core domain"/>
    <property type="match status" value="1"/>
</dbReference>
<keyword evidence="3" id="KW-1185">Reference proteome</keyword>
<reference evidence="2 3" key="1">
    <citation type="submission" date="2017-06" db="EMBL/GenBank/DDBJ databases">
        <authorList>
            <person name="Kim H.J."/>
            <person name="Triplett B.A."/>
        </authorList>
    </citation>
    <scope>NUCLEOTIDE SEQUENCE [LARGE SCALE GENOMIC DNA]</scope>
    <source>
        <strain evidence="2 3">B29T1</strain>
    </source>
</reference>
<dbReference type="InterPro" id="IPR020835">
    <property type="entry name" value="Catalase_sf"/>
</dbReference>
<dbReference type="Pfam" id="PF00199">
    <property type="entry name" value="Catalase"/>
    <property type="match status" value="1"/>
</dbReference>
<dbReference type="InterPro" id="IPR011614">
    <property type="entry name" value="Catalase_core"/>
</dbReference>
<protein>
    <submittedName>
        <fullName evidence="2">Catalase</fullName>
    </submittedName>
</protein>
<dbReference type="GO" id="GO:0020037">
    <property type="term" value="F:heme binding"/>
    <property type="evidence" value="ECO:0007669"/>
    <property type="project" value="InterPro"/>
</dbReference>
<dbReference type="AlphaFoldDB" id="A0A212RF16"/>
<proteinExistence type="predicted"/>
<dbReference type="Proteomes" id="UP000197065">
    <property type="component" value="Unassembled WGS sequence"/>
</dbReference>